<dbReference type="NCBIfam" id="NF005893">
    <property type="entry name" value="PRK07856.1"/>
    <property type="match status" value="1"/>
</dbReference>
<comment type="similarity">
    <text evidence="1">Belongs to the short-chain dehydrogenases/reductases (SDR) family.</text>
</comment>
<accession>A0A560J4C5</accession>
<reference evidence="5 6" key="1">
    <citation type="submission" date="2019-06" db="EMBL/GenBank/DDBJ databases">
        <title>Genomic Encyclopedia of Type Strains, Phase IV (KMG-V): Genome sequencing to study the core and pangenomes of soil and plant-associated prokaryotes.</title>
        <authorList>
            <person name="Whitman W."/>
        </authorList>
    </citation>
    <scope>NUCLEOTIDE SEQUENCE [LARGE SCALE GENOMIC DNA]</scope>
    <source>
        <strain evidence="3 5">BR 11880</strain>
        <strain evidence="4 6">BR 12005</strain>
    </source>
</reference>
<sequence length="264" mass="27114">MHDPLSVPPGRVVIVTGGTRGLGRVIAETFLRARCTVAICGRHAPEALPSANGQVASFHPCDIRQADQARAFVDAVAERHGRLDIVINNAGGSPQADAATASPRFSEAIVALNLLAPLHVAQAANRIMAEQAEGGTIINITSIAAKRASPGTAVYAAAKAGLLSLTRSLAQEWGPKVRVNAITVGLVETEQSELTYGSAATRDAIAASLPLGRMGNGGDVAAAALYLASAGAAYVSGADLAVDGGGERPLFLEIVKQHRRDCAN</sequence>
<feature type="domain" description="Ketoreductase" evidence="2">
    <location>
        <begin position="11"/>
        <end position="190"/>
    </location>
</feature>
<dbReference type="InterPro" id="IPR057326">
    <property type="entry name" value="KR_dom"/>
</dbReference>
<dbReference type="InterPro" id="IPR036291">
    <property type="entry name" value="NAD(P)-bd_dom_sf"/>
</dbReference>
<gene>
    <name evidence="4" type="ORF">FBZ87_11647</name>
    <name evidence="3" type="ORF">FBZ89_11041</name>
</gene>
<dbReference type="CDD" id="cd05233">
    <property type="entry name" value="SDR_c"/>
    <property type="match status" value="1"/>
</dbReference>
<dbReference type="PROSITE" id="PS00061">
    <property type="entry name" value="ADH_SHORT"/>
    <property type="match status" value="1"/>
</dbReference>
<name>A0A560J4C5_9PROT</name>
<evidence type="ECO:0000313" key="4">
    <source>
        <dbReference type="EMBL" id="TWB66083.1"/>
    </source>
</evidence>
<evidence type="ECO:0000313" key="3">
    <source>
        <dbReference type="EMBL" id="TWB18396.1"/>
    </source>
</evidence>
<proteinExistence type="inferred from homology"/>
<dbReference type="OrthoDB" id="9797020at2"/>
<comment type="caution">
    <text evidence="4">The sequence shown here is derived from an EMBL/GenBank/DDBJ whole genome shotgun (WGS) entry which is preliminary data.</text>
</comment>
<dbReference type="InterPro" id="IPR002347">
    <property type="entry name" value="SDR_fam"/>
</dbReference>
<dbReference type="GO" id="GO:0030497">
    <property type="term" value="P:fatty acid elongation"/>
    <property type="evidence" value="ECO:0007669"/>
    <property type="project" value="TreeGrafter"/>
</dbReference>
<dbReference type="FunFam" id="3.40.50.720:FF:000084">
    <property type="entry name" value="Short-chain dehydrogenase reductase"/>
    <property type="match status" value="1"/>
</dbReference>
<dbReference type="SMART" id="SM00822">
    <property type="entry name" value="PKS_KR"/>
    <property type="match status" value="1"/>
</dbReference>
<dbReference type="PANTHER" id="PTHR42760">
    <property type="entry name" value="SHORT-CHAIN DEHYDROGENASES/REDUCTASES FAMILY MEMBER"/>
    <property type="match status" value="1"/>
</dbReference>
<dbReference type="Gene3D" id="3.40.50.720">
    <property type="entry name" value="NAD(P)-binding Rossmann-like Domain"/>
    <property type="match status" value="1"/>
</dbReference>
<dbReference type="RefSeq" id="WP_145613671.1">
    <property type="nucleotide sequence ID" value="NZ_VITN01000010.1"/>
</dbReference>
<dbReference type="EMBL" id="VITV01000016">
    <property type="protein sequence ID" value="TWB66083.1"/>
    <property type="molecule type" value="Genomic_DNA"/>
</dbReference>
<dbReference type="InterPro" id="IPR020904">
    <property type="entry name" value="Sc_DH/Rdtase_CS"/>
</dbReference>
<evidence type="ECO:0000313" key="6">
    <source>
        <dbReference type="Proteomes" id="UP000320516"/>
    </source>
</evidence>
<evidence type="ECO:0000313" key="5">
    <source>
        <dbReference type="Proteomes" id="UP000319859"/>
    </source>
</evidence>
<dbReference type="Pfam" id="PF13561">
    <property type="entry name" value="adh_short_C2"/>
    <property type="match status" value="1"/>
</dbReference>
<dbReference type="Proteomes" id="UP000319859">
    <property type="component" value="Unassembled WGS sequence"/>
</dbReference>
<dbReference type="SUPFAM" id="SSF51735">
    <property type="entry name" value="NAD(P)-binding Rossmann-fold domains"/>
    <property type="match status" value="1"/>
</dbReference>
<dbReference type="EMBL" id="VITN01000010">
    <property type="protein sequence ID" value="TWB18396.1"/>
    <property type="molecule type" value="Genomic_DNA"/>
</dbReference>
<dbReference type="AlphaFoldDB" id="A0A560J4C5"/>
<protein>
    <submittedName>
        <fullName evidence="4">NAD(P)-dependent dehydrogenase (Short-subunit alcohol dehydrogenase family)</fullName>
    </submittedName>
</protein>
<evidence type="ECO:0000256" key="1">
    <source>
        <dbReference type="ARBA" id="ARBA00006484"/>
    </source>
</evidence>
<evidence type="ECO:0000259" key="2">
    <source>
        <dbReference type="SMART" id="SM00822"/>
    </source>
</evidence>
<dbReference type="GO" id="GO:0016616">
    <property type="term" value="F:oxidoreductase activity, acting on the CH-OH group of donors, NAD or NADP as acceptor"/>
    <property type="evidence" value="ECO:0007669"/>
    <property type="project" value="TreeGrafter"/>
</dbReference>
<organism evidence="4 6">
    <name type="scientific">Nitrospirillum amazonense</name>
    <dbReference type="NCBI Taxonomy" id="28077"/>
    <lineage>
        <taxon>Bacteria</taxon>
        <taxon>Pseudomonadati</taxon>
        <taxon>Pseudomonadota</taxon>
        <taxon>Alphaproteobacteria</taxon>
        <taxon>Rhodospirillales</taxon>
        <taxon>Azospirillaceae</taxon>
        <taxon>Nitrospirillum</taxon>
    </lineage>
</organism>
<dbReference type="PRINTS" id="PR00080">
    <property type="entry name" value="SDRFAMILY"/>
</dbReference>
<dbReference type="Proteomes" id="UP000320516">
    <property type="component" value="Unassembled WGS sequence"/>
</dbReference>
<dbReference type="PANTHER" id="PTHR42760:SF135">
    <property type="entry name" value="BLL7886 PROTEIN"/>
    <property type="match status" value="1"/>
</dbReference>
<dbReference type="PRINTS" id="PR00081">
    <property type="entry name" value="GDHRDH"/>
</dbReference>